<sequence>MSFFYQIILLGTCLTLGACGGGGGSGAVSEETPATPAAPSSSTASSGNSTAGDKAPGSSATGEVDNKTPKDIRRFDGALGQSVLQYTVGSNMKTVYSDELLTHPQMKAFYFADQDMVFTVTRDGKEKQRSELRQYPEWSVADRHRLDATVTLTGTALNEYTWMQLHRKASTSVKPPLRLTWAKNQVIDGVSYPDYLVAVFYHPDSGYHKVPLMPRQDGPMTVSLEAYNYQVFISLNGSLVHVENVSDWAGHNCYFKLGVYASGSEAAYGQATVRYQEAAFSHSPGL</sequence>
<reference evidence="4 5" key="1">
    <citation type="journal article" date="2012" name="J. Bacteriol.">
        <title>Genome Sequence of the Alkane-Degrading Bacterium Alcanivorax hongdengensis Type Strain A-11-3.</title>
        <authorList>
            <person name="Lai Q."/>
            <person name="Shao Z."/>
        </authorList>
    </citation>
    <scope>NUCLEOTIDE SEQUENCE [LARGE SCALE GENOMIC DNA]</scope>
    <source>
        <strain evidence="4 5">A-11-3</strain>
    </source>
</reference>
<keyword evidence="5" id="KW-1185">Reference proteome</keyword>
<name>L0WDF8_9GAMM</name>
<evidence type="ECO:0000313" key="5">
    <source>
        <dbReference type="Proteomes" id="UP000010164"/>
    </source>
</evidence>
<gene>
    <name evidence="4" type="ORF">A11A3_05069</name>
</gene>
<keyword evidence="2" id="KW-0732">Signal</keyword>
<protein>
    <submittedName>
        <fullName evidence="4">Putative alginate lyase AlyVOB</fullName>
    </submittedName>
</protein>
<dbReference type="SUPFAM" id="SSF49899">
    <property type="entry name" value="Concanavalin A-like lectins/glucanases"/>
    <property type="match status" value="1"/>
</dbReference>
<dbReference type="InterPro" id="IPR014895">
    <property type="entry name" value="Alginate_lyase_2"/>
</dbReference>
<feature type="signal peptide" evidence="2">
    <location>
        <begin position="1"/>
        <end position="20"/>
    </location>
</feature>
<feature type="compositionally biased region" description="Low complexity" evidence="1">
    <location>
        <begin position="27"/>
        <end position="46"/>
    </location>
</feature>
<proteinExistence type="predicted"/>
<feature type="domain" description="Alginate lyase 2" evidence="3">
    <location>
        <begin position="85"/>
        <end position="273"/>
    </location>
</feature>
<evidence type="ECO:0000256" key="1">
    <source>
        <dbReference type="SAM" id="MobiDB-lite"/>
    </source>
</evidence>
<evidence type="ECO:0000313" key="4">
    <source>
        <dbReference type="EMBL" id="EKF75036.1"/>
    </source>
</evidence>
<dbReference type="GO" id="GO:0016829">
    <property type="term" value="F:lyase activity"/>
    <property type="evidence" value="ECO:0007669"/>
    <property type="project" value="UniProtKB-KW"/>
</dbReference>
<dbReference type="InterPro" id="IPR013320">
    <property type="entry name" value="ConA-like_dom_sf"/>
</dbReference>
<comment type="caution">
    <text evidence="4">The sequence shown here is derived from an EMBL/GenBank/DDBJ whole genome shotgun (WGS) entry which is preliminary data.</text>
</comment>
<dbReference type="STRING" id="1177179.A11A3_05069"/>
<feature type="region of interest" description="Disordered" evidence="1">
    <location>
        <begin position="24"/>
        <end position="71"/>
    </location>
</feature>
<dbReference type="Proteomes" id="UP000010164">
    <property type="component" value="Unassembled WGS sequence"/>
</dbReference>
<dbReference type="AlphaFoldDB" id="L0WDF8"/>
<organism evidence="4 5">
    <name type="scientific">Alcanivorax hongdengensis A-11-3</name>
    <dbReference type="NCBI Taxonomy" id="1177179"/>
    <lineage>
        <taxon>Bacteria</taxon>
        <taxon>Pseudomonadati</taxon>
        <taxon>Pseudomonadota</taxon>
        <taxon>Gammaproteobacteria</taxon>
        <taxon>Oceanospirillales</taxon>
        <taxon>Alcanivoracaceae</taxon>
        <taxon>Alcanivorax</taxon>
    </lineage>
</organism>
<dbReference type="PATRIC" id="fig|1177179.3.peg.1018"/>
<feature type="chain" id="PRO_5003948495" evidence="2">
    <location>
        <begin position="21"/>
        <end position="286"/>
    </location>
</feature>
<dbReference type="Gene3D" id="2.60.120.200">
    <property type="match status" value="1"/>
</dbReference>
<keyword evidence="4" id="KW-0456">Lyase</keyword>
<evidence type="ECO:0000259" key="3">
    <source>
        <dbReference type="Pfam" id="PF08787"/>
    </source>
</evidence>
<accession>L0WDF8</accession>
<dbReference type="EMBL" id="AMRJ01000005">
    <property type="protein sequence ID" value="EKF75036.1"/>
    <property type="molecule type" value="Genomic_DNA"/>
</dbReference>
<dbReference type="RefSeq" id="WP_008928198.1">
    <property type="nucleotide sequence ID" value="NZ_AMRJ01000005.1"/>
</dbReference>
<evidence type="ECO:0000256" key="2">
    <source>
        <dbReference type="SAM" id="SignalP"/>
    </source>
</evidence>
<dbReference type="Pfam" id="PF08787">
    <property type="entry name" value="Alginate_lyase2"/>
    <property type="match status" value="1"/>
</dbReference>